<dbReference type="SUPFAM" id="SSF69318">
    <property type="entry name" value="Integrin alpha N-terminal domain"/>
    <property type="match status" value="1"/>
</dbReference>
<dbReference type="InterPro" id="IPR028994">
    <property type="entry name" value="Integrin_alpha_N"/>
</dbReference>
<evidence type="ECO:0008006" key="4">
    <source>
        <dbReference type="Google" id="ProtNLM"/>
    </source>
</evidence>
<proteinExistence type="predicted"/>
<gene>
    <name evidence="2" type="ORF">JZK55_02830</name>
</gene>
<evidence type="ECO:0000256" key="1">
    <source>
        <dbReference type="ARBA" id="ARBA00022729"/>
    </source>
</evidence>
<keyword evidence="3" id="KW-1185">Reference proteome</keyword>
<dbReference type="Pfam" id="PF13517">
    <property type="entry name" value="FG-GAP_3"/>
    <property type="match status" value="1"/>
</dbReference>
<evidence type="ECO:0000313" key="2">
    <source>
        <dbReference type="EMBL" id="BCB95361.1"/>
    </source>
</evidence>
<evidence type="ECO:0000313" key="3">
    <source>
        <dbReference type="Proteomes" id="UP000516360"/>
    </source>
</evidence>
<dbReference type="InterPro" id="IPR013517">
    <property type="entry name" value="FG-GAP"/>
</dbReference>
<sequence length="580" mass="65088">MITIKPKIKMQNAKLMYSIILIFSICILHFNMQPVNAQTKELKAKQEASLNVLKNEALSYFEPVTGRVIAVNGKSIKISSDMQKSIKPGMRFHAIKEGVNFIHPVTKEPLGKIEIPVGGIEITEIKGDEISGIIIHGKPEDFLNAKIKIAGTKIKVLFYQGNVDWFLGDAYYQMLKDSGRFELIDTGIETNDIQRLVAEAKTKGAEVVLSLNSEDFTDHINLTQKLFYVSDSKQLSEKKVPVNIAYVKELRFKSGFFGPKEGEVLLSFQLPFGARHIAVGDLDGDGDPDIIIASGDSIRVYRPGVDLKLLWEFKVPSTSEVLWLDTADTNNNKKDEIIITSMYGEDVNSYIYELKDSGFVQLYKSKDTFIRKFGNGIAAQEYTKNNGYDGPVFSLIYSEGTYKKGGAIKLPEGVNIYDFQPVNSSDGKQAILSWDDRGYLNLYNEKGLRIWISKEDFGGFSAKFKRQSPTIMVDRGEWSVKDRLFVKSNEVLAPKRKPLFGMAKGLGYKSSEIRSFWWNGITVEERGLLEEIGGEILDYAVVGDRLIALSKPLFGIRAQNILKGESPFGTMLYIFSLKGR</sequence>
<protein>
    <recommendedName>
        <fullName evidence="4">VCBS repeat-containing protein</fullName>
    </recommendedName>
</protein>
<accession>A0A7G1GZQ4</accession>
<name>A0A7G1GZQ4_9BACT</name>
<dbReference type="AlphaFoldDB" id="A0A7G1GZQ4"/>
<dbReference type="KEGG" id="dtp:JZK55_02830"/>
<reference evidence="2 3" key="1">
    <citation type="submission" date="2020-03" db="EMBL/GenBank/DDBJ databases">
        <title>Complete genome sequences of two sulfur-disproportionating bacterial strains T55J and Mzg5.</title>
        <authorList>
            <person name="Umezawa K."/>
            <person name="Kojima H."/>
            <person name="Kato Y."/>
            <person name="Fukui M."/>
        </authorList>
    </citation>
    <scope>NUCLEOTIDE SEQUENCE [LARGE SCALE GENOMIC DNA]</scope>
    <source>
        <strain evidence="2 3">T55J</strain>
    </source>
</reference>
<keyword evidence="1" id="KW-0732">Signal</keyword>
<dbReference type="EMBL" id="AP022873">
    <property type="protein sequence ID" value="BCB95361.1"/>
    <property type="molecule type" value="Genomic_DNA"/>
</dbReference>
<organism evidence="2 3">
    <name type="scientific">Dissulfurispira thermophila</name>
    <dbReference type="NCBI Taxonomy" id="2715679"/>
    <lineage>
        <taxon>Bacteria</taxon>
        <taxon>Pseudomonadati</taxon>
        <taxon>Nitrospirota</taxon>
        <taxon>Thermodesulfovibrionia</taxon>
        <taxon>Thermodesulfovibrionales</taxon>
        <taxon>Dissulfurispiraceae</taxon>
        <taxon>Dissulfurispira</taxon>
    </lineage>
</organism>
<dbReference type="Proteomes" id="UP000516360">
    <property type="component" value="Chromosome"/>
</dbReference>